<accession>A0A5D4R906</accession>
<gene>
    <name evidence="1" type="ORF">FZD51_12920</name>
</gene>
<proteinExistence type="predicted"/>
<protein>
    <submittedName>
        <fullName evidence="1">Uncharacterized protein</fullName>
    </submittedName>
</protein>
<dbReference type="Proteomes" id="UP000322139">
    <property type="component" value="Unassembled WGS sequence"/>
</dbReference>
<dbReference type="RefSeq" id="WP_148975153.1">
    <property type="nucleotide sequence ID" value="NZ_JBNIKU010000008.1"/>
</dbReference>
<name>A0A5D4R906_9BACI</name>
<evidence type="ECO:0000313" key="1">
    <source>
        <dbReference type="EMBL" id="TYS47827.1"/>
    </source>
</evidence>
<reference evidence="1 2" key="1">
    <citation type="submission" date="2019-08" db="EMBL/GenBank/DDBJ databases">
        <title>Bacillus genomes from the desert of Cuatro Cienegas, Coahuila.</title>
        <authorList>
            <person name="Olmedo-Alvarez G."/>
        </authorList>
    </citation>
    <scope>NUCLEOTIDE SEQUENCE [LARGE SCALE GENOMIC DNA]</scope>
    <source>
        <strain evidence="1 2">CH446_14T</strain>
    </source>
</reference>
<comment type="caution">
    <text evidence="1">The sequence shown here is derived from an EMBL/GenBank/DDBJ whole genome shotgun (WGS) entry which is preliminary data.</text>
</comment>
<evidence type="ECO:0000313" key="2">
    <source>
        <dbReference type="Proteomes" id="UP000322139"/>
    </source>
</evidence>
<dbReference type="EMBL" id="VTER01000006">
    <property type="protein sequence ID" value="TYS47827.1"/>
    <property type="molecule type" value="Genomic_DNA"/>
</dbReference>
<dbReference type="AlphaFoldDB" id="A0A5D4R906"/>
<sequence>MDPIKPGSEKMPDFRELDDRLIAEHSSEPFLVIKTNLDPENSTIENPYYKEEKLTDRIAFESYFDEEQE</sequence>
<organism evidence="1 2">
    <name type="scientific">Bacillus infantis</name>
    <dbReference type="NCBI Taxonomy" id="324767"/>
    <lineage>
        <taxon>Bacteria</taxon>
        <taxon>Bacillati</taxon>
        <taxon>Bacillota</taxon>
        <taxon>Bacilli</taxon>
        <taxon>Bacillales</taxon>
        <taxon>Bacillaceae</taxon>
        <taxon>Bacillus</taxon>
    </lineage>
</organism>